<sequence>MADQRETSTFGRIFRHTEPTYRAYLLDESDKIVWAELIAARDDDDAVSFAHGMMENHAIELWDRARFITRLEVPTPRRAA</sequence>
<accession>A0ABQ4QV83</accession>
<proteinExistence type="predicted"/>
<protein>
    <recommendedName>
        <fullName evidence="3">DUF2285 domain-containing protein</fullName>
    </recommendedName>
</protein>
<reference evidence="1" key="2">
    <citation type="submission" date="2021-08" db="EMBL/GenBank/DDBJ databases">
        <authorList>
            <person name="Tani A."/>
            <person name="Ola A."/>
            <person name="Ogura Y."/>
            <person name="Katsura K."/>
            <person name="Hayashi T."/>
        </authorList>
    </citation>
    <scope>NUCLEOTIDE SEQUENCE</scope>
    <source>
        <strain evidence="1">KCTC 52305</strain>
    </source>
</reference>
<dbReference type="Proteomes" id="UP001055167">
    <property type="component" value="Unassembled WGS sequence"/>
</dbReference>
<keyword evidence="2" id="KW-1185">Reference proteome</keyword>
<evidence type="ECO:0000313" key="2">
    <source>
        <dbReference type="Proteomes" id="UP001055167"/>
    </source>
</evidence>
<reference evidence="1" key="1">
    <citation type="journal article" date="2021" name="Front. Microbiol.">
        <title>Comprehensive Comparative Genomics and Phenotyping of Methylobacterium Species.</title>
        <authorList>
            <person name="Alessa O."/>
            <person name="Ogura Y."/>
            <person name="Fujitani Y."/>
            <person name="Takami H."/>
            <person name="Hayashi T."/>
            <person name="Sahin N."/>
            <person name="Tani A."/>
        </authorList>
    </citation>
    <scope>NUCLEOTIDE SEQUENCE</scope>
    <source>
        <strain evidence="1">KCTC 52305</strain>
    </source>
</reference>
<evidence type="ECO:0000313" key="1">
    <source>
        <dbReference type="EMBL" id="GJD48604.1"/>
    </source>
</evidence>
<dbReference type="RefSeq" id="WP_128562734.1">
    <property type="nucleotide sequence ID" value="NZ_BPQH01000003.1"/>
</dbReference>
<comment type="caution">
    <text evidence="1">The sequence shown here is derived from an EMBL/GenBank/DDBJ whole genome shotgun (WGS) entry which is preliminary data.</text>
</comment>
<evidence type="ECO:0008006" key="3">
    <source>
        <dbReference type="Google" id="ProtNLM"/>
    </source>
</evidence>
<organism evidence="1 2">
    <name type="scientific">Methylobacterium crusticola</name>
    <dbReference type="NCBI Taxonomy" id="1697972"/>
    <lineage>
        <taxon>Bacteria</taxon>
        <taxon>Pseudomonadati</taxon>
        <taxon>Pseudomonadota</taxon>
        <taxon>Alphaproteobacteria</taxon>
        <taxon>Hyphomicrobiales</taxon>
        <taxon>Methylobacteriaceae</taxon>
        <taxon>Methylobacterium</taxon>
    </lineage>
</organism>
<dbReference type="EMBL" id="BPQH01000003">
    <property type="protein sequence ID" value="GJD48604.1"/>
    <property type="molecule type" value="Genomic_DNA"/>
</dbReference>
<name>A0ABQ4QV83_9HYPH</name>
<gene>
    <name evidence="1" type="ORF">OPKNFCMD_1327</name>
</gene>